<dbReference type="RefSeq" id="WP_013655694.1">
    <property type="nucleotide sequence ID" value="NC_015275.1"/>
</dbReference>
<accession>F2JN51</accession>
<evidence type="ECO:0000313" key="5">
    <source>
        <dbReference type="EMBL" id="ADZ82393.1"/>
    </source>
</evidence>
<dbReference type="AlphaFoldDB" id="F2JN51"/>
<dbReference type="CDD" id="cd01143">
    <property type="entry name" value="YvrC"/>
    <property type="match status" value="1"/>
</dbReference>
<proteinExistence type="inferred from homology"/>
<keyword evidence="2" id="KW-0732">Signal</keyword>
<dbReference type="Proteomes" id="UP000008467">
    <property type="component" value="Chromosome"/>
</dbReference>
<dbReference type="InterPro" id="IPR054828">
    <property type="entry name" value="Vit_B12_bind_prot"/>
</dbReference>
<name>F2JN51_CELLD</name>
<evidence type="ECO:0000313" key="6">
    <source>
        <dbReference type="Proteomes" id="UP000008467"/>
    </source>
</evidence>
<dbReference type="InterPro" id="IPR050902">
    <property type="entry name" value="ABC_Transporter_SBP"/>
</dbReference>
<dbReference type="KEGG" id="cle:Clole_0659"/>
<evidence type="ECO:0000256" key="3">
    <source>
        <dbReference type="SAM" id="MobiDB-lite"/>
    </source>
</evidence>
<dbReference type="NCBIfam" id="NF038402">
    <property type="entry name" value="TroA_like"/>
    <property type="match status" value="1"/>
</dbReference>
<dbReference type="PANTHER" id="PTHR30535:SF34">
    <property type="entry name" value="MOLYBDATE-BINDING PROTEIN MOLA"/>
    <property type="match status" value="1"/>
</dbReference>
<evidence type="ECO:0000256" key="2">
    <source>
        <dbReference type="ARBA" id="ARBA00022729"/>
    </source>
</evidence>
<dbReference type="eggNOG" id="COG0614">
    <property type="taxonomic scope" value="Bacteria"/>
</dbReference>
<organism evidence="5 6">
    <name type="scientific">Cellulosilyticum lentocellum (strain ATCC 49066 / DSM 5427 / NCIMB 11756 / RHM5)</name>
    <name type="common">Clostridium lentocellum</name>
    <dbReference type="NCBI Taxonomy" id="642492"/>
    <lineage>
        <taxon>Bacteria</taxon>
        <taxon>Bacillati</taxon>
        <taxon>Bacillota</taxon>
        <taxon>Clostridia</taxon>
        <taxon>Lachnospirales</taxon>
        <taxon>Cellulosilyticaceae</taxon>
        <taxon>Cellulosilyticum</taxon>
    </lineage>
</organism>
<keyword evidence="6" id="KW-1185">Reference proteome</keyword>
<dbReference type="HOGENOM" id="CLU_038034_2_8_9"/>
<gene>
    <name evidence="5" type="ordered locus">Clole_0659</name>
</gene>
<dbReference type="STRING" id="642492.Clole_0659"/>
<dbReference type="EMBL" id="CP002582">
    <property type="protein sequence ID" value="ADZ82393.1"/>
    <property type="molecule type" value="Genomic_DNA"/>
</dbReference>
<comment type="similarity">
    <text evidence="1">Belongs to the bacterial solute-binding protein 8 family.</text>
</comment>
<dbReference type="Pfam" id="PF01497">
    <property type="entry name" value="Peripla_BP_2"/>
    <property type="match status" value="1"/>
</dbReference>
<reference evidence="5 6" key="1">
    <citation type="journal article" date="2011" name="J. Bacteriol.">
        <title>Complete genome sequence of the cellulose-degrading bacterium Cellulosilyticum lentocellum.</title>
        <authorList>
            <consortium name="US DOE Joint Genome Institute"/>
            <person name="Miller D.A."/>
            <person name="Suen G."/>
            <person name="Bruce D."/>
            <person name="Copeland A."/>
            <person name="Cheng J.F."/>
            <person name="Detter C."/>
            <person name="Goodwin L.A."/>
            <person name="Han C.S."/>
            <person name="Hauser L.J."/>
            <person name="Land M.L."/>
            <person name="Lapidus A."/>
            <person name="Lucas S."/>
            <person name="Meincke L."/>
            <person name="Pitluck S."/>
            <person name="Tapia R."/>
            <person name="Teshima H."/>
            <person name="Woyke T."/>
            <person name="Fox B.G."/>
            <person name="Angert E.R."/>
            <person name="Currie C.R."/>
        </authorList>
    </citation>
    <scope>NUCLEOTIDE SEQUENCE [LARGE SCALE GENOMIC DNA]</scope>
    <source>
        <strain evidence="6">ATCC 49066 / DSM 5427 / NCIMB 11756 / RHM5</strain>
    </source>
</reference>
<dbReference type="GO" id="GO:0071281">
    <property type="term" value="P:cellular response to iron ion"/>
    <property type="evidence" value="ECO:0007669"/>
    <property type="project" value="TreeGrafter"/>
</dbReference>
<dbReference type="SUPFAM" id="SSF53807">
    <property type="entry name" value="Helical backbone' metal receptor"/>
    <property type="match status" value="1"/>
</dbReference>
<dbReference type="PANTHER" id="PTHR30535">
    <property type="entry name" value="VITAMIN B12-BINDING PROTEIN"/>
    <property type="match status" value="1"/>
</dbReference>
<evidence type="ECO:0000256" key="1">
    <source>
        <dbReference type="ARBA" id="ARBA00008814"/>
    </source>
</evidence>
<sequence length="333" mass="35512">MRNKKALKGKVISLLLVTFLMSLLLVGCGSKNQGDQTAPSTSPEVSAEVTSQPEQTADEAFNVTITDSTGTEITLTKKPERIVSLAPSTTEILCALGLEDKMVGRTKYCNYPESITALPEVGGTSNPNVEAIVDLNPDLVVGATHVSEEVIGKLREVGINVAFLNEQENFEGTYSAIEKVGMLTGTDEKAAEVVAEMKQKVADLEIALQGLNLTELPKVYYATGFGESDYGAGGDTFIGEIIHLAGATNIAQEISGWSISKEQIADGDPDIIIVPSGVNMAADMATTDFYKDLRAVKEGKVYEIDGDSISRQGPRVADALVEMAQKIHPELAK</sequence>
<dbReference type="InterPro" id="IPR002491">
    <property type="entry name" value="ABC_transptr_periplasmic_BD"/>
</dbReference>
<dbReference type="PROSITE" id="PS51257">
    <property type="entry name" value="PROKAR_LIPOPROTEIN"/>
    <property type="match status" value="1"/>
</dbReference>
<dbReference type="Gene3D" id="3.40.50.1980">
    <property type="entry name" value="Nitrogenase molybdenum iron protein domain"/>
    <property type="match status" value="2"/>
</dbReference>
<feature type="region of interest" description="Disordered" evidence="3">
    <location>
        <begin position="32"/>
        <end position="54"/>
    </location>
</feature>
<dbReference type="PROSITE" id="PS50983">
    <property type="entry name" value="FE_B12_PBP"/>
    <property type="match status" value="1"/>
</dbReference>
<protein>
    <submittedName>
        <fullName evidence="5">ABC-type transporter, periplasmic subunit</fullName>
    </submittedName>
</protein>
<feature type="domain" description="Fe/B12 periplasmic-binding" evidence="4">
    <location>
        <begin position="81"/>
        <end position="331"/>
    </location>
</feature>
<evidence type="ECO:0000259" key="4">
    <source>
        <dbReference type="PROSITE" id="PS50983"/>
    </source>
</evidence>